<sequence>MTAVSETGAVTLLPEAPQVGIPSFESTDTHDRLNQLRDELRTLQRTESTSSLLVNEKVNTLNQYVQNKANEKGKRYLKSLQNGPWQVQPYQVWDDLGPDAVKSRFFLELLCVISRYCEYPIAVEKLNAARDKRKEASRGTHKGVNKKADRTVHDATVVLQAVEQTGPAHVKKRKRDAGGFATTEQDRPPTTVHSSDSASEISIEGPRGKSLKPLGASDVTDTVGDTAFNASVLSDGDANAAPDQLSVPSFEEEDARTLDIPENGLQIPSPHLATPVASDDCVEWSEPAVQIKKHPKPATRALPVSTPTREVIDIDSLPDSPSARIATEPLLTGAIESLHGEHWLSTEAVFRAAKLFNPDILTWYIAEPITTTSDPSVGDRGEARLRLLEDSHQYVVVFVHNRCHWTVGIIDRHDKTIRIYDPLQSTRYINESQQAVQDFARRLPGKCSGPAPEQQWTFDQTPIFPQQDDGFNCGIYAVVFVIFAMLNEEAPRSILPATWREVIACGFKACLGHDREDAVGTDSLRDDPVADISTFGAPIPSADDASVEGIKHEVKGLTVLLNDARLRVENFTMISNLVEKAYQARDECRRRIEEMMGLIKIHLSLLDEPCTNPHRFPLKSSLVSIRQLDSMRKLAVREIAKYRNVAGSAELKRSQLREQAMDAARKDIESW</sequence>
<dbReference type="GO" id="GO:0019783">
    <property type="term" value="F:ubiquitin-like protein peptidase activity"/>
    <property type="evidence" value="ECO:0007669"/>
    <property type="project" value="UniProtKB-ARBA"/>
</dbReference>
<reference evidence="6" key="1">
    <citation type="submission" date="2023-04" db="EMBL/GenBank/DDBJ databases">
        <title>Black Yeasts Isolated from many extreme environments.</title>
        <authorList>
            <person name="Coleine C."/>
            <person name="Stajich J.E."/>
            <person name="Selbmann L."/>
        </authorList>
    </citation>
    <scope>NUCLEOTIDE SEQUENCE</scope>
    <source>
        <strain evidence="6">CCFEE 5312</strain>
    </source>
</reference>
<keyword evidence="3" id="KW-0378">Hydrolase</keyword>
<dbReference type="AlphaFoldDB" id="A0AAJ0D968"/>
<feature type="domain" description="Ubiquitin-like protease family profile" evidence="5">
    <location>
        <begin position="248"/>
        <end position="484"/>
    </location>
</feature>
<organism evidence="6 7">
    <name type="scientific">Extremus antarcticus</name>
    <dbReference type="NCBI Taxonomy" id="702011"/>
    <lineage>
        <taxon>Eukaryota</taxon>
        <taxon>Fungi</taxon>
        <taxon>Dikarya</taxon>
        <taxon>Ascomycota</taxon>
        <taxon>Pezizomycotina</taxon>
        <taxon>Dothideomycetes</taxon>
        <taxon>Dothideomycetidae</taxon>
        <taxon>Mycosphaerellales</taxon>
        <taxon>Extremaceae</taxon>
        <taxon>Extremus</taxon>
    </lineage>
</organism>
<dbReference type="Proteomes" id="UP001271007">
    <property type="component" value="Unassembled WGS sequence"/>
</dbReference>
<proteinExistence type="inferred from homology"/>
<accession>A0AAJ0D968</accession>
<dbReference type="Gene3D" id="3.40.395.10">
    <property type="entry name" value="Adenoviral Proteinase, Chain A"/>
    <property type="match status" value="1"/>
</dbReference>
<protein>
    <recommendedName>
        <fullName evidence="5">Ubiquitin-like protease family profile domain-containing protein</fullName>
    </recommendedName>
</protein>
<evidence type="ECO:0000256" key="3">
    <source>
        <dbReference type="ARBA" id="ARBA00022801"/>
    </source>
</evidence>
<evidence type="ECO:0000256" key="1">
    <source>
        <dbReference type="ARBA" id="ARBA00005234"/>
    </source>
</evidence>
<dbReference type="Pfam" id="PF02902">
    <property type="entry name" value="Peptidase_C48"/>
    <property type="match status" value="1"/>
</dbReference>
<dbReference type="SUPFAM" id="SSF54001">
    <property type="entry name" value="Cysteine proteinases"/>
    <property type="match status" value="1"/>
</dbReference>
<dbReference type="EMBL" id="JAWDJX010000273">
    <property type="protein sequence ID" value="KAK3045413.1"/>
    <property type="molecule type" value="Genomic_DNA"/>
</dbReference>
<comment type="similarity">
    <text evidence="1">Belongs to the peptidase C48 family.</text>
</comment>
<dbReference type="InterPro" id="IPR003653">
    <property type="entry name" value="Peptidase_C48_C"/>
</dbReference>
<dbReference type="InterPro" id="IPR038765">
    <property type="entry name" value="Papain-like_cys_pep_sf"/>
</dbReference>
<evidence type="ECO:0000256" key="4">
    <source>
        <dbReference type="SAM" id="MobiDB-lite"/>
    </source>
</evidence>
<feature type="compositionally biased region" description="Basic and acidic residues" evidence="4">
    <location>
        <begin position="129"/>
        <end position="138"/>
    </location>
</feature>
<evidence type="ECO:0000313" key="6">
    <source>
        <dbReference type="EMBL" id="KAK3045413.1"/>
    </source>
</evidence>
<dbReference type="GO" id="GO:0008234">
    <property type="term" value="F:cysteine-type peptidase activity"/>
    <property type="evidence" value="ECO:0007669"/>
    <property type="project" value="InterPro"/>
</dbReference>
<feature type="region of interest" description="Disordered" evidence="4">
    <location>
        <begin position="129"/>
        <end position="148"/>
    </location>
</feature>
<feature type="region of interest" description="Disordered" evidence="4">
    <location>
        <begin position="161"/>
        <end position="218"/>
    </location>
</feature>
<feature type="compositionally biased region" description="Polar residues" evidence="4">
    <location>
        <begin position="191"/>
        <end position="200"/>
    </location>
</feature>
<gene>
    <name evidence="6" type="ORF">LTR09_012983</name>
</gene>
<dbReference type="GO" id="GO:0006508">
    <property type="term" value="P:proteolysis"/>
    <property type="evidence" value="ECO:0007669"/>
    <property type="project" value="UniProtKB-KW"/>
</dbReference>
<feature type="region of interest" description="Disordered" evidence="4">
    <location>
        <begin position="233"/>
        <end position="253"/>
    </location>
</feature>
<dbReference type="PROSITE" id="PS50600">
    <property type="entry name" value="ULP_PROTEASE"/>
    <property type="match status" value="1"/>
</dbReference>
<evidence type="ECO:0000313" key="7">
    <source>
        <dbReference type="Proteomes" id="UP001271007"/>
    </source>
</evidence>
<keyword evidence="7" id="KW-1185">Reference proteome</keyword>
<name>A0AAJ0D968_9PEZI</name>
<evidence type="ECO:0000256" key="2">
    <source>
        <dbReference type="ARBA" id="ARBA00022670"/>
    </source>
</evidence>
<comment type="caution">
    <text evidence="6">The sequence shown here is derived from an EMBL/GenBank/DDBJ whole genome shotgun (WGS) entry which is preliminary data.</text>
</comment>
<evidence type="ECO:0000259" key="5">
    <source>
        <dbReference type="PROSITE" id="PS50600"/>
    </source>
</evidence>
<keyword evidence="2" id="KW-0645">Protease</keyword>